<organism evidence="1 2">
    <name type="scientific">Cichorium intybus</name>
    <name type="common">Chicory</name>
    <dbReference type="NCBI Taxonomy" id="13427"/>
    <lineage>
        <taxon>Eukaryota</taxon>
        <taxon>Viridiplantae</taxon>
        <taxon>Streptophyta</taxon>
        <taxon>Embryophyta</taxon>
        <taxon>Tracheophyta</taxon>
        <taxon>Spermatophyta</taxon>
        <taxon>Magnoliopsida</taxon>
        <taxon>eudicotyledons</taxon>
        <taxon>Gunneridae</taxon>
        <taxon>Pentapetalae</taxon>
        <taxon>asterids</taxon>
        <taxon>campanulids</taxon>
        <taxon>Asterales</taxon>
        <taxon>Asteraceae</taxon>
        <taxon>Cichorioideae</taxon>
        <taxon>Cichorieae</taxon>
        <taxon>Cichoriinae</taxon>
        <taxon>Cichorium</taxon>
    </lineage>
</organism>
<evidence type="ECO:0000313" key="1">
    <source>
        <dbReference type="EMBL" id="KAI3752635.1"/>
    </source>
</evidence>
<reference evidence="1 2" key="2">
    <citation type="journal article" date="2022" name="Mol. Ecol. Resour.">
        <title>The genomes of chicory, endive, great burdock and yacon provide insights into Asteraceae paleo-polyploidization history and plant inulin production.</title>
        <authorList>
            <person name="Fan W."/>
            <person name="Wang S."/>
            <person name="Wang H."/>
            <person name="Wang A."/>
            <person name="Jiang F."/>
            <person name="Liu H."/>
            <person name="Zhao H."/>
            <person name="Xu D."/>
            <person name="Zhang Y."/>
        </authorList>
    </citation>
    <scope>NUCLEOTIDE SEQUENCE [LARGE SCALE GENOMIC DNA]</scope>
    <source>
        <strain evidence="2">cv. Punajuju</strain>
        <tissue evidence="1">Leaves</tissue>
    </source>
</reference>
<accession>A0ACB9E1S6</accession>
<evidence type="ECO:0000313" key="2">
    <source>
        <dbReference type="Proteomes" id="UP001055811"/>
    </source>
</evidence>
<keyword evidence="2" id="KW-1185">Reference proteome</keyword>
<protein>
    <submittedName>
        <fullName evidence="1">Uncharacterized protein</fullName>
    </submittedName>
</protein>
<comment type="caution">
    <text evidence="1">The sequence shown here is derived from an EMBL/GenBank/DDBJ whole genome shotgun (WGS) entry which is preliminary data.</text>
</comment>
<sequence length="110" mass="12641">MNTFVHMFYEELNADSTVTYVDWSIVGPHPASFEGRDITKRFLESLRKNGTSCLYNKGTTDVCYLFARKFGPSSLEPLLETSSEYNQKDISNYKSVKKKKVNTFHNNLSL</sequence>
<gene>
    <name evidence="1" type="ORF">L2E82_24670</name>
</gene>
<name>A0ACB9E1S6_CICIN</name>
<proteinExistence type="predicted"/>
<dbReference type="EMBL" id="CM042012">
    <property type="protein sequence ID" value="KAI3752635.1"/>
    <property type="molecule type" value="Genomic_DNA"/>
</dbReference>
<reference evidence="2" key="1">
    <citation type="journal article" date="2022" name="Mol. Ecol. Resour.">
        <title>The genomes of chicory, endive, great burdock and yacon provide insights into Asteraceae palaeo-polyploidization history and plant inulin production.</title>
        <authorList>
            <person name="Fan W."/>
            <person name="Wang S."/>
            <person name="Wang H."/>
            <person name="Wang A."/>
            <person name="Jiang F."/>
            <person name="Liu H."/>
            <person name="Zhao H."/>
            <person name="Xu D."/>
            <person name="Zhang Y."/>
        </authorList>
    </citation>
    <scope>NUCLEOTIDE SEQUENCE [LARGE SCALE GENOMIC DNA]</scope>
    <source>
        <strain evidence="2">cv. Punajuju</strain>
    </source>
</reference>
<dbReference type="Proteomes" id="UP001055811">
    <property type="component" value="Linkage Group LG04"/>
</dbReference>